<comment type="caution">
    <text evidence="2">The sequence shown here is derived from an EMBL/GenBank/DDBJ whole genome shotgun (WGS) entry which is preliminary data.</text>
</comment>
<reference evidence="2 3" key="1">
    <citation type="submission" date="2018-01" db="EMBL/GenBank/DDBJ databases">
        <title>Whole genome analyses suggest that Burkholderia sensu lato contains two further novel genera in the rhizoxinica-symbiotica group Mycetohabitans gen. nov., and Trinickia gen. nov.: implications for the evolution of diazotrophy and nodulation in the Burkholderiaceae.</title>
        <authorList>
            <person name="Estrada-de los Santos P."/>
            <person name="Palmer M."/>
            <person name="Chavez-Ramirez B."/>
            <person name="Beukes C."/>
            <person name="Steenkamp E.T."/>
            <person name="Hirsch A.M."/>
            <person name="Manyaka P."/>
            <person name="Maluk M."/>
            <person name="Lafos M."/>
            <person name="Crook M."/>
            <person name="Gross E."/>
            <person name="Simon M.F."/>
            <person name="Bueno dos Reis Junior F."/>
            <person name="Poole P.S."/>
            <person name="Venter S.N."/>
            <person name="James E.K."/>
        </authorList>
    </citation>
    <scope>NUCLEOTIDE SEQUENCE [LARGE SCALE GENOMIC DNA]</scope>
    <source>
        <strain evidence="2 3">GP25-8</strain>
    </source>
</reference>
<evidence type="ECO:0000259" key="1">
    <source>
        <dbReference type="Pfam" id="PF13283"/>
    </source>
</evidence>
<dbReference type="SUPFAM" id="SSF48452">
    <property type="entry name" value="TPR-like"/>
    <property type="match status" value="1"/>
</dbReference>
<dbReference type="Proteomes" id="UP000235347">
    <property type="component" value="Unassembled WGS sequence"/>
</dbReference>
<dbReference type="InterPro" id="IPR025137">
    <property type="entry name" value="NfrA_C"/>
</dbReference>
<dbReference type="Pfam" id="PF13283">
    <property type="entry name" value="NfrA_C"/>
    <property type="match status" value="1"/>
</dbReference>
<dbReference type="Gene3D" id="1.25.40.10">
    <property type="entry name" value="Tetratricopeptide repeat domain"/>
    <property type="match status" value="3"/>
</dbReference>
<dbReference type="Pfam" id="PF14559">
    <property type="entry name" value="TPR_19"/>
    <property type="match status" value="1"/>
</dbReference>
<gene>
    <name evidence="2" type="ORF">C0Z19_18790</name>
</gene>
<dbReference type="RefSeq" id="WP_102611334.1">
    <property type="nucleotide sequence ID" value="NZ_CADIKD010000012.1"/>
</dbReference>
<dbReference type="AlphaFoldDB" id="A0A2N7VWE1"/>
<organism evidence="2 3">
    <name type="scientific">Trinickia soli</name>
    <dbReference type="NCBI Taxonomy" id="380675"/>
    <lineage>
        <taxon>Bacteria</taxon>
        <taxon>Pseudomonadati</taxon>
        <taxon>Pseudomonadota</taxon>
        <taxon>Betaproteobacteria</taxon>
        <taxon>Burkholderiales</taxon>
        <taxon>Burkholderiaceae</taxon>
        <taxon>Trinickia</taxon>
    </lineage>
</organism>
<accession>A0A2N7VWE1</accession>
<keyword evidence="3" id="KW-1185">Reference proteome</keyword>
<sequence length="867" mass="92303">MSGAFDFFVFGRVDNLAAAPSRSDAAAPDVAHLSAAPRTVARPRLAAKLCAASFALAQVAAHANGSGNAADAPMLAGAAYRVATQAYSDYAQRDYPRAEALAREAIRQRPDVPDLRLLLANTLAAQRRYAQASRVLGDAIGVFGPRPALVKRRAQINTVDAAIKRLAQRPSAPSAPSEAGDALTGEAFEAARQAYRAYGEKRYADAAQSAQRAIALRPDLLRLRLLLIDAASGAGNELLAWQADTDAVQRFGDSDDLRLRRTFIGNGLGPKASQRAFAAREAGRLDDAIAAGRQAVAYAPDNIDYRVALFDALIAARDWPGLEAAASDAIAYDDTEVLPYLFRAYARAQQHHAGLADADLDAALRGRDVTRSTQNIARAIAADIWMAQGRGQVAIDRLSAMAPLGDDTDALVADRLGRARRQRTAAAHGTPTLAAARPVVDCENDPDFGASCDVWPADAGFAASRALERATEQGDKEAAVRYAREAVAAVPDSAQHRVQLIDALEDAGRSREATHEARALIDDGLLDALPALEAGYVARQAGDDRRALASFRDADAQGRLTGSSLGDAGYAAAAANRDAESARYFERAIDALPRERQGDSAAARAANGAIDQEREGLRAAHSEATRKWGFDVSLDYRGAGLQSGYASTAKPTTSNGWQTGAEVYWRPFGSLGDRMLELYARGYDSFGVASGGGASGASALEAAFGVRGKPFAGLDAIVAFERIVPIGSQAQGDWLARLAYSGGVGTERRVDVPSWWTLSMYTEAGHYLSHASNYATALVEAGRTYRLDRLSPRLTVFPYAVVGADYDSTIDHTVPVGAGFGVTTRYGFRGGKYDALRSSVELSIQYRWKLTGDERARGAFCSAVFSY</sequence>
<protein>
    <submittedName>
        <fullName evidence="2">Bacteriophage N4 adsorption protein A</fullName>
    </submittedName>
</protein>
<dbReference type="EMBL" id="PNYB01000016">
    <property type="protein sequence ID" value="PMS21467.1"/>
    <property type="molecule type" value="Genomic_DNA"/>
</dbReference>
<dbReference type="InterPro" id="IPR011990">
    <property type="entry name" value="TPR-like_helical_dom_sf"/>
</dbReference>
<feature type="domain" description="Bacteriophage N4 adsorption protein A C-terminal" evidence="1">
    <location>
        <begin position="694"/>
        <end position="861"/>
    </location>
</feature>
<name>A0A2N7VWE1_9BURK</name>
<evidence type="ECO:0000313" key="3">
    <source>
        <dbReference type="Proteomes" id="UP000235347"/>
    </source>
</evidence>
<proteinExistence type="predicted"/>
<evidence type="ECO:0000313" key="2">
    <source>
        <dbReference type="EMBL" id="PMS21467.1"/>
    </source>
</evidence>